<gene>
    <name evidence="1" type="ORF">ABH903_001583</name>
</gene>
<proteinExistence type="predicted"/>
<sequence length="110" mass="11832">MVTIDRSFTTQDLIEGLVQLLGTEFSTVELSSIAEALAETAHPELAAIAREDQCVPSTTLGKAVLDALVATGIFATKFGPSAIKDEYDAASRESAEDLYALVERSRRLRS</sequence>
<reference evidence="1 2" key="1">
    <citation type="submission" date="2024-07" db="EMBL/GenBank/DDBJ databases">
        <title>Mealworm larvae gut microbial communities from Newark, Delaware, USA.</title>
        <authorList>
            <person name="Blenner M."/>
        </authorList>
    </citation>
    <scope>NUCLEOTIDE SEQUENCE [LARGE SCALE GENOMIC DNA]</scope>
    <source>
        <strain evidence="1 2">UD i117</strain>
    </source>
</reference>
<name>A0ABV4EJ57_BREEP</name>
<dbReference type="Proteomes" id="UP001565435">
    <property type="component" value="Unassembled WGS sequence"/>
</dbReference>
<evidence type="ECO:0000313" key="2">
    <source>
        <dbReference type="Proteomes" id="UP001565435"/>
    </source>
</evidence>
<evidence type="ECO:0000313" key="1">
    <source>
        <dbReference type="EMBL" id="MEY9258562.1"/>
    </source>
</evidence>
<accession>A0ABV4EJ57</accession>
<protein>
    <submittedName>
        <fullName evidence="1">Uncharacterized protein YfkK (UPF0435 family)</fullName>
    </submittedName>
</protein>
<dbReference type="EMBL" id="JBGBYS010000007">
    <property type="protein sequence ID" value="MEY9258562.1"/>
    <property type="molecule type" value="Genomic_DNA"/>
</dbReference>
<keyword evidence="2" id="KW-1185">Reference proteome</keyword>
<comment type="caution">
    <text evidence="1">The sequence shown here is derived from an EMBL/GenBank/DDBJ whole genome shotgun (WGS) entry which is preliminary data.</text>
</comment>
<dbReference type="RefSeq" id="WP_370035860.1">
    <property type="nucleotide sequence ID" value="NZ_JBGBYS010000007.1"/>
</dbReference>
<organism evidence="1 2">
    <name type="scientific">Brevibacterium epidermidis</name>
    <dbReference type="NCBI Taxonomy" id="1698"/>
    <lineage>
        <taxon>Bacteria</taxon>
        <taxon>Bacillati</taxon>
        <taxon>Actinomycetota</taxon>
        <taxon>Actinomycetes</taxon>
        <taxon>Micrococcales</taxon>
        <taxon>Brevibacteriaceae</taxon>
        <taxon>Brevibacterium</taxon>
    </lineage>
</organism>